<dbReference type="InterPro" id="IPR001314">
    <property type="entry name" value="Peptidase_S1A"/>
</dbReference>
<dbReference type="SMART" id="SM00020">
    <property type="entry name" value="Tryp_SPc"/>
    <property type="match status" value="1"/>
</dbReference>
<accession>A0ABQ2HKX9</accession>
<evidence type="ECO:0000256" key="2">
    <source>
        <dbReference type="ARBA" id="ARBA00023157"/>
    </source>
</evidence>
<dbReference type="InterPro" id="IPR001254">
    <property type="entry name" value="Trypsin_dom"/>
</dbReference>
<feature type="chain" id="PRO_5046967380" evidence="3">
    <location>
        <begin position="24"/>
        <end position="235"/>
    </location>
</feature>
<dbReference type="PRINTS" id="PR00722">
    <property type="entry name" value="CHYMOTRYPSIN"/>
</dbReference>
<sequence>MRLTIAIAGAVLAALSLAPAATAAPENPDMSPMIIGGSYAQNFPYAARLFANGRENCSATKIAPNWILTAEHCVASSATYTFRAGSLDQSSGGQMVTASQIIKHPSADLALARVSPAMSGPFAPLVASVSTGQTVQLYGWGATCTNQPEINCQSRYLKVANTRVTSTNGRDYRGGVAISVSRVDGIAAGGDSGGPMFANGRQVGVASTSDRSTRSNYTSVNHGPYRNWITQYTGV</sequence>
<dbReference type="Pfam" id="PF00089">
    <property type="entry name" value="Trypsin"/>
    <property type="match status" value="1"/>
</dbReference>
<evidence type="ECO:0000256" key="1">
    <source>
        <dbReference type="ARBA" id="ARBA00007664"/>
    </source>
</evidence>
<keyword evidence="6" id="KW-1185">Reference proteome</keyword>
<keyword evidence="3" id="KW-0732">Signal</keyword>
<evidence type="ECO:0000313" key="6">
    <source>
        <dbReference type="Proteomes" id="UP000597656"/>
    </source>
</evidence>
<evidence type="ECO:0000313" key="5">
    <source>
        <dbReference type="EMBL" id="GGM83534.1"/>
    </source>
</evidence>
<dbReference type="InterPro" id="IPR009003">
    <property type="entry name" value="Peptidase_S1_PA"/>
</dbReference>
<dbReference type="EMBL" id="BMNC01000002">
    <property type="protein sequence ID" value="GGM83534.1"/>
    <property type="molecule type" value="Genomic_DNA"/>
</dbReference>
<dbReference type="PANTHER" id="PTHR24276:SF91">
    <property type="entry name" value="AT26814P-RELATED"/>
    <property type="match status" value="1"/>
</dbReference>
<organism evidence="5 6">
    <name type="scientific">Lentzea pudingi</name>
    <dbReference type="NCBI Taxonomy" id="1789439"/>
    <lineage>
        <taxon>Bacteria</taxon>
        <taxon>Bacillati</taxon>
        <taxon>Actinomycetota</taxon>
        <taxon>Actinomycetes</taxon>
        <taxon>Pseudonocardiales</taxon>
        <taxon>Pseudonocardiaceae</taxon>
        <taxon>Lentzea</taxon>
    </lineage>
</organism>
<dbReference type="InterPro" id="IPR050430">
    <property type="entry name" value="Peptidase_S1"/>
</dbReference>
<dbReference type="PROSITE" id="PS50240">
    <property type="entry name" value="TRYPSIN_DOM"/>
    <property type="match status" value="1"/>
</dbReference>
<feature type="signal peptide" evidence="3">
    <location>
        <begin position="1"/>
        <end position="23"/>
    </location>
</feature>
<keyword evidence="2" id="KW-1015">Disulfide bond</keyword>
<dbReference type="InterPro" id="IPR043504">
    <property type="entry name" value="Peptidase_S1_PA_chymotrypsin"/>
</dbReference>
<dbReference type="Proteomes" id="UP000597656">
    <property type="component" value="Unassembled WGS sequence"/>
</dbReference>
<comment type="caution">
    <text evidence="5">The sequence shown here is derived from an EMBL/GenBank/DDBJ whole genome shotgun (WGS) entry which is preliminary data.</text>
</comment>
<feature type="domain" description="Peptidase S1" evidence="4">
    <location>
        <begin position="34"/>
        <end position="234"/>
    </location>
</feature>
<dbReference type="SUPFAM" id="SSF50494">
    <property type="entry name" value="Trypsin-like serine proteases"/>
    <property type="match status" value="1"/>
</dbReference>
<dbReference type="Gene3D" id="2.40.10.10">
    <property type="entry name" value="Trypsin-like serine proteases"/>
    <property type="match status" value="1"/>
</dbReference>
<dbReference type="RefSeq" id="WP_189154249.1">
    <property type="nucleotide sequence ID" value="NZ_BMNC01000002.1"/>
</dbReference>
<name>A0ABQ2HKX9_9PSEU</name>
<protein>
    <submittedName>
        <fullName evidence="5">Trypsin</fullName>
    </submittedName>
</protein>
<comment type="similarity">
    <text evidence="1">Belongs to the peptidase S1 family.</text>
</comment>
<dbReference type="PANTHER" id="PTHR24276">
    <property type="entry name" value="POLYSERASE-RELATED"/>
    <property type="match status" value="1"/>
</dbReference>
<evidence type="ECO:0000259" key="4">
    <source>
        <dbReference type="PROSITE" id="PS50240"/>
    </source>
</evidence>
<gene>
    <name evidence="5" type="ORF">GCM10011609_19320</name>
</gene>
<evidence type="ECO:0000256" key="3">
    <source>
        <dbReference type="SAM" id="SignalP"/>
    </source>
</evidence>
<reference evidence="6" key="1">
    <citation type="journal article" date="2019" name="Int. J. Syst. Evol. Microbiol.">
        <title>The Global Catalogue of Microorganisms (GCM) 10K type strain sequencing project: providing services to taxonomists for standard genome sequencing and annotation.</title>
        <authorList>
            <consortium name="The Broad Institute Genomics Platform"/>
            <consortium name="The Broad Institute Genome Sequencing Center for Infectious Disease"/>
            <person name="Wu L."/>
            <person name="Ma J."/>
        </authorList>
    </citation>
    <scope>NUCLEOTIDE SEQUENCE [LARGE SCALE GENOMIC DNA]</scope>
    <source>
        <strain evidence="6">CGMCC 4.7319</strain>
    </source>
</reference>
<proteinExistence type="inferred from homology"/>